<dbReference type="AlphaFoldDB" id="A0A815AFC5"/>
<feature type="compositionally biased region" description="Low complexity" evidence="1">
    <location>
        <begin position="180"/>
        <end position="197"/>
    </location>
</feature>
<keyword evidence="3" id="KW-1185">Reference proteome</keyword>
<name>A0A815AFC5_ADIRI</name>
<feature type="compositionally biased region" description="Polar residues" evidence="1">
    <location>
        <begin position="46"/>
        <end position="59"/>
    </location>
</feature>
<sequence>MVLYYGLLALETANNTIAANATATSTTAIPRTSSSDRTKLSRKQKYLSNSAGKMPSSSLSTSNSWIYTEDLRKRFEERYIDCRYVFVPVYIDSKSSRRNRSTNVITSQKVDNEHSWMYSRSLRDHLFYSTSKVSLPLTTNISSSACCVTNHGFMRDEHPIKKTLKSRLFKRSSSTKENSTRNLSSSFRSFTSSTSSFPLATNHLGKHRTNVVVEEEDDEGVDDENHSAPLIKHDSTIPSLLSTSHSVSVSLAENSSLIKPSPTSDLTLLTTNKQTMPRKNGLTRLRSFFFKSSSRSQQQNTLSTSSLSNRIPTT</sequence>
<evidence type="ECO:0000313" key="3">
    <source>
        <dbReference type="Proteomes" id="UP000663828"/>
    </source>
</evidence>
<feature type="region of interest" description="Disordered" evidence="1">
    <location>
        <begin position="168"/>
        <end position="201"/>
    </location>
</feature>
<evidence type="ECO:0000256" key="1">
    <source>
        <dbReference type="SAM" id="MobiDB-lite"/>
    </source>
</evidence>
<feature type="region of interest" description="Disordered" evidence="1">
    <location>
        <begin position="22"/>
        <end position="59"/>
    </location>
</feature>
<accession>A0A815AFC5</accession>
<protein>
    <submittedName>
        <fullName evidence="2">Uncharacterized protein</fullName>
    </submittedName>
</protein>
<organism evidence="2 3">
    <name type="scientific">Adineta ricciae</name>
    <name type="common">Rotifer</name>
    <dbReference type="NCBI Taxonomy" id="249248"/>
    <lineage>
        <taxon>Eukaryota</taxon>
        <taxon>Metazoa</taxon>
        <taxon>Spiralia</taxon>
        <taxon>Gnathifera</taxon>
        <taxon>Rotifera</taxon>
        <taxon>Eurotatoria</taxon>
        <taxon>Bdelloidea</taxon>
        <taxon>Adinetida</taxon>
        <taxon>Adinetidae</taxon>
        <taxon>Adineta</taxon>
    </lineage>
</organism>
<dbReference type="EMBL" id="CAJNOR010002164">
    <property type="protein sequence ID" value="CAF1256701.1"/>
    <property type="molecule type" value="Genomic_DNA"/>
</dbReference>
<reference evidence="2" key="1">
    <citation type="submission" date="2021-02" db="EMBL/GenBank/DDBJ databases">
        <authorList>
            <person name="Nowell W R."/>
        </authorList>
    </citation>
    <scope>NUCLEOTIDE SEQUENCE</scope>
</reference>
<evidence type="ECO:0000313" key="2">
    <source>
        <dbReference type="EMBL" id="CAF1256701.1"/>
    </source>
</evidence>
<gene>
    <name evidence="2" type="ORF">XAT740_LOCUS26554</name>
</gene>
<proteinExistence type="predicted"/>
<comment type="caution">
    <text evidence="2">The sequence shown here is derived from an EMBL/GenBank/DDBJ whole genome shotgun (WGS) entry which is preliminary data.</text>
</comment>
<dbReference type="Proteomes" id="UP000663828">
    <property type="component" value="Unassembled WGS sequence"/>
</dbReference>